<gene>
    <name evidence="2" type="ORF">URODEC1_LOCUS39249</name>
</gene>
<feature type="region of interest" description="Disordered" evidence="1">
    <location>
        <begin position="325"/>
        <end position="502"/>
    </location>
</feature>
<organism evidence="2 3">
    <name type="scientific">Urochloa decumbens</name>
    <dbReference type="NCBI Taxonomy" id="240449"/>
    <lineage>
        <taxon>Eukaryota</taxon>
        <taxon>Viridiplantae</taxon>
        <taxon>Streptophyta</taxon>
        <taxon>Embryophyta</taxon>
        <taxon>Tracheophyta</taxon>
        <taxon>Spermatophyta</taxon>
        <taxon>Magnoliopsida</taxon>
        <taxon>Liliopsida</taxon>
        <taxon>Poales</taxon>
        <taxon>Poaceae</taxon>
        <taxon>PACMAD clade</taxon>
        <taxon>Panicoideae</taxon>
        <taxon>Panicodae</taxon>
        <taxon>Paniceae</taxon>
        <taxon>Melinidinae</taxon>
        <taxon>Urochloa</taxon>
    </lineage>
</organism>
<dbReference type="AlphaFoldDB" id="A0ABC8YYJ1"/>
<reference evidence="3" key="1">
    <citation type="submission" date="2024-06" db="EMBL/GenBank/DDBJ databases">
        <authorList>
            <person name="Ryan C."/>
        </authorList>
    </citation>
    <scope>NUCLEOTIDE SEQUENCE [LARGE SCALE GENOMIC DNA]</scope>
</reference>
<dbReference type="PANTHER" id="PTHR14296">
    <property type="entry name" value="REMODELING AND SPACING FACTOR 1"/>
    <property type="match status" value="1"/>
</dbReference>
<feature type="compositionally biased region" description="Basic and acidic residues" evidence="1">
    <location>
        <begin position="325"/>
        <end position="350"/>
    </location>
</feature>
<evidence type="ECO:0000256" key="1">
    <source>
        <dbReference type="SAM" id="MobiDB-lite"/>
    </source>
</evidence>
<feature type="region of interest" description="Disordered" evidence="1">
    <location>
        <begin position="1"/>
        <end position="26"/>
    </location>
</feature>
<dbReference type="EMBL" id="OZ075127">
    <property type="protein sequence ID" value="CAL4951997.1"/>
    <property type="molecule type" value="Genomic_DNA"/>
</dbReference>
<feature type="compositionally biased region" description="Basic and acidic residues" evidence="1">
    <location>
        <begin position="359"/>
        <end position="374"/>
    </location>
</feature>
<dbReference type="PANTHER" id="PTHR14296:SF13">
    <property type="entry name" value="OS01G0180700 PROTEIN"/>
    <property type="match status" value="1"/>
</dbReference>
<feature type="compositionally biased region" description="Low complexity" evidence="1">
    <location>
        <begin position="392"/>
        <end position="406"/>
    </location>
</feature>
<proteinExistence type="predicted"/>
<evidence type="ECO:0000313" key="2">
    <source>
        <dbReference type="EMBL" id="CAL4951997.1"/>
    </source>
</evidence>
<dbReference type="Proteomes" id="UP001497457">
    <property type="component" value="Chromosome 17b"/>
</dbReference>
<feature type="compositionally biased region" description="Pro residues" evidence="1">
    <location>
        <begin position="1"/>
        <end position="20"/>
    </location>
</feature>
<name>A0ABC8YYJ1_9POAL</name>
<accession>A0ABC8YYJ1</accession>
<protein>
    <recommendedName>
        <fullName evidence="4">DDT domain-containing protein DDR4</fullName>
    </recommendedName>
</protein>
<keyword evidence="3" id="KW-1185">Reference proteome</keyword>
<reference evidence="2 3" key="2">
    <citation type="submission" date="2024-10" db="EMBL/GenBank/DDBJ databases">
        <authorList>
            <person name="Ryan C."/>
        </authorList>
    </citation>
    <scope>NUCLEOTIDE SEQUENCE [LARGE SCALE GENOMIC DNA]</scope>
</reference>
<evidence type="ECO:0000313" key="3">
    <source>
        <dbReference type="Proteomes" id="UP001497457"/>
    </source>
</evidence>
<dbReference type="InterPro" id="IPR028938">
    <property type="entry name" value="Rsf1-like"/>
</dbReference>
<evidence type="ECO:0008006" key="4">
    <source>
        <dbReference type="Google" id="ProtNLM"/>
    </source>
</evidence>
<sequence length="502" mass="56446">MAPPPAKRGPSSPPKPPKAPAPDEAAAASEDPVVLLRRRWELASVLHFLKVFEPVIQADLGLSAEEIETALVSNNRNLARIHIALLKGIPPVNKNLKDEDGWIIVTSKKLTDWWSWVAEGANPFKSNPGNEVETYKQQDPIKRLLILKALCEVRSEQNDAVWYVNDEMKKGANVSNFRKYKLGTGSNGTVYWYDGDSAVGHRLYTENVTVNFKQNWKGKSGRLTKPDINIHWETVATDLDEFLEISEKLSKKGRTESVIAEHLKAEIIPAVEKLQKKKERDLKRQEKKDKLLALANSFQTRSLRNRRPVNYNYSDYDRSIEEAIKATSKAKEHDSREAGTKEKRASRLGDKGANGRSDINSERNKDGGLDDAKYLSDLSSGDEEDRDYTDQDGGSADSDGDNNASDPYRSDLEEEDVFVPRKRTRLAARLLKEKPRQGLRRSQRNVKNDEEAMHPGQLTPPPMAKKTLRQRPTPVSKHPGTTFSGSEDDLARVVADSEEESE</sequence>